<feature type="compositionally biased region" description="Polar residues" evidence="1">
    <location>
        <begin position="530"/>
        <end position="540"/>
    </location>
</feature>
<dbReference type="GO" id="GO:0004197">
    <property type="term" value="F:cysteine-type endopeptidase activity"/>
    <property type="evidence" value="ECO:0007669"/>
    <property type="project" value="InterPro"/>
</dbReference>
<dbReference type="InterPro" id="IPR029030">
    <property type="entry name" value="Caspase-like_dom_sf"/>
</dbReference>
<evidence type="ECO:0000313" key="3">
    <source>
        <dbReference type="EMBL" id="PAA69563.1"/>
    </source>
</evidence>
<dbReference type="InterPro" id="IPR001309">
    <property type="entry name" value="Pept_C14_p20"/>
</dbReference>
<organism evidence="3 4">
    <name type="scientific">Macrostomum lignano</name>
    <dbReference type="NCBI Taxonomy" id="282301"/>
    <lineage>
        <taxon>Eukaryota</taxon>
        <taxon>Metazoa</taxon>
        <taxon>Spiralia</taxon>
        <taxon>Lophotrochozoa</taxon>
        <taxon>Platyhelminthes</taxon>
        <taxon>Rhabditophora</taxon>
        <taxon>Macrostomorpha</taxon>
        <taxon>Macrostomida</taxon>
        <taxon>Macrostomidae</taxon>
        <taxon>Macrostomum</taxon>
    </lineage>
</organism>
<feature type="compositionally biased region" description="Low complexity" evidence="1">
    <location>
        <begin position="573"/>
        <end position="590"/>
    </location>
</feature>
<gene>
    <name evidence="3" type="ORF">BOX15_Mlig010853g1</name>
</gene>
<accession>A0A267F775</accession>
<keyword evidence="4" id="KW-1185">Reference proteome</keyword>
<feature type="compositionally biased region" description="Polar residues" evidence="1">
    <location>
        <begin position="550"/>
        <end position="566"/>
    </location>
</feature>
<feature type="domain" description="Caspase family p20" evidence="2">
    <location>
        <begin position="358"/>
        <end position="374"/>
    </location>
</feature>
<feature type="region of interest" description="Disordered" evidence="1">
    <location>
        <begin position="212"/>
        <end position="240"/>
    </location>
</feature>
<proteinExistence type="predicted"/>
<feature type="compositionally biased region" description="Polar residues" evidence="1">
    <location>
        <begin position="214"/>
        <end position="234"/>
    </location>
</feature>
<dbReference type="PROSITE" id="PS50208">
    <property type="entry name" value="CASPASE_P20"/>
    <property type="match status" value="1"/>
</dbReference>
<dbReference type="SUPFAM" id="SSF52129">
    <property type="entry name" value="Caspase-like"/>
    <property type="match status" value="1"/>
</dbReference>
<feature type="region of interest" description="Disordered" evidence="1">
    <location>
        <begin position="497"/>
        <end position="590"/>
    </location>
</feature>
<dbReference type="Proteomes" id="UP000215902">
    <property type="component" value="Unassembled WGS sequence"/>
</dbReference>
<dbReference type="GO" id="GO:0006508">
    <property type="term" value="P:proteolysis"/>
    <property type="evidence" value="ECO:0007669"/>
    <property type="project" value="InterPro"/>
</dbReference>
<comment type="caution">
    <text evidence="3">The sequence shown here is derived from an EMBL/GenBank/DDBJ whole genome shotgun (WGS) entry which is preliminary data.</text>
</comment>
<protein>
    <recommendedName>
        <fullName evidence="2">Caspase family p20 domain-containing protein</fullName>
    </recommendedName>
</protein>
<dbReference type="AlphaFoldDB" id="A0A267F775"/>
<sequence length="590" mass="65713">MEYREPYLTNSTEEAEIKPGTWLVVKAQKSKNAAGTASVIGTDDIRTCVSYEDYRKCIDAALNVPSESELYFFIVLWVSGEDRELPVLGNKLVLECNLLAPFRRKVTEDNATRPDIHVFFLTVNFINQKESTEIEISDLRSEGEKMLPELKGVTLYKFHLNSCPDEEEIRCEMKRLFNAASLTASEICTCLMDDASKIAISKVDPLKVGLPNGRSLQDPLQTEDVSQSSQSKTESPGKNDLSDDFTLLINLRGNEANGDIEAFREICSLLRIKKERRLSISREDTWTEESAKKNVDENCEIIKKHLIEENTVGKIWVFVTAHGDHRGVETSTPKIESSTPSTCFTPLDKLLASLFLKLYDKEKLIFVDACRGARDNPGQTLTHSPRCSRGLMFSNQTIDSKAESLDGCFISSSRSRYFAIYACLPGYKTTEYIFDDKRVGHLMMSTKAAMESLRGKAVSREELAEVIQCKLANHPSRGTKLEETTELQLIIQKTLNVSSETSKNDDDPIIPKYESEQQGSTPNADGVSGAVQQPGENSLSADPKDDLHSTRQITLETSIKSNQQNIEIAPQVSSSSTDSSEMSSTSSAEQ</sequence>
<dbReference type="EMBL" id="NIVC01001310">
    <property type="protein sequence ID" value="PAA69563.1"/>
    <property type="molecule type" value="Genomic_DNA"/>
</dbReference>
<evidence type="ECO:0000259" key="2">
    <source>
        <dbReference type="PROSITE" id="PS50208"/>
    </source>
</evidence>
<reference evidence="3 4" key="1">
    <citation type="submission" date="2017-06" db="EMBL/GenBank/DDBJ databases">
        <title>A platform for efficient transgenesis in Macrostomum lignano, a flatworm model organism for stem cell research.</title>
        <authorList>
            <person name="Berezikov E."/>
        </authorList>
    </citation>
    <scope>NUCLEOTIDE SEQUENCE [LARGE SCALE GENOMIC DNA]</scope>
    <source>
        <strain evidence="3">DV1</strain>
        <tissue evidence="3">Whole organism</tissue>
    </source>
</reference>
<evidence type="ECO:0000256" key="1">
    <source>
        <dbReference type="SAM" id="MobiDB-lite"/>
    </source>
</evidence>
<name>A0A267F775_9PLAT</name>
<evidence type="ECO:0000313" key="4">
    <source>
        <dbReference type="Proteomes" id="UP000215902"/>
    </source>
</evidence>